<name>A0A917EZV5_9ACTN</name>
<dbReference type="InterPro" id="IPR021401">
    <property type="entry name" value="DUF3040"/>
</dbReference>
<keyword evidence="2" id="KW-1133">Transmembrane helix</keyword>
<reference evidence="3" key="2">
    <citation type="submission" date="2020-09" db="EMBL/GenBank/DDBJ databases">
        <authorList>
            <person name="Sun Q."/>
            <person name="Zhou Y."/>
        </authorList>
    </citation>
    <scope>NUCLEOTIDE SEQUENCE</scope>
    <source>
        <strain evidence="3">CGMCC 1.16067</strain>
    </source>
</reference>
<evidence type="ECO:0000256" key="1">
    <source>
        <dbReference type="SAM" id="MobiDB-lite"/>
    </source>
</evidence>
<feature type="compositionally biased region" description="Basic and acidic residues" evidence="1">
    <location>
        <begin position="145"/>
        <end position="159"/>
    </location>
</feature>
<keyword evidence="2" id="KW-0472">Membrane</keyword>
<protein>
    <submittedName>
        <fullName evidence="3">Membrane protein</fullName>
    </submittedName>
</protein>
<evidence type="ECO:0000256" key="2">
    <source>
        <dbReference type="SAM" id="Phobius"/>
    </source>
</evidence>
<feature type="transmembrane region" description="Helical" evidence="2">
    <location>
        <begin position="70"/>
        <end position="91"/>
    </location>
</feature>
<comment type="caution">
    <text evidence="3">The sequence shown here is derived from an EMBL/GenBank/DDBJ whole genome shotgun (WGS) entry which is preliminary data.</text>
</comment>
<sequence>MPLSDEEQRLLEQMERALVEEDPKFASTLRGTRFARATRFRLVVSGVAFVVGVVLLMSGVVLGAGAAVQAVLGVVGFVVMLASATLGLNAWHHRQASSEQEDREAADADGGQSGLSLIQGGKDSRKAKPGKGRTKRSSGGSFMQRMEDRWQRRRGDNGY</sequence>
<dbReference type="EMBL" id="BMKQ01000001">
    <property type="protein sequence ID" value="GGF38027.1"/>
    <property type="molecule type" value="Genomic_DNA"/>
</dbReference>
<feature type="compositionally biased region" description="Basic residues" evidence="1">
    <location>
        <begin position="125"/>
        <end position="136"/>
    </location>
</feature>
<feature type="transmembrane region" description="Helical" evidence="2">
    <location>
        <begin position="40"/>
        <end position="64"/>
    </location>
</feature>
<organism evidence="3 4">
    <name type="scientific">Marmoricola endophyticus</name>
    <dbReference type="NCBI Taxonomy" id="2040280"/>
    <lineage>
        <taxon>Bacteria</taxon>
        <taxon>Bacillati</taxon>
        <taxon>Actinomycetota</taxon>
        <taxon>Actinomycetes</taxon>
        <taxon>Propionibacteriales</taxon>
        <taxon>Nocardioidaceae</taxon>
        <taxon>Marmoricola</taxon>
    </lineage>
</organism>
<keyword evidence="4" id="KW-1185">Reference proteome</keyword>
<proteinExistence type="predicted"/>
<evidence type="ECO:0000313" key="4">
    <source>
        <dbReference type="Proteomes" id="UP000649179"/>
    </source>
</evidence>
<reference evidence="3" key="1">
    <citation type="journal article" date="2014" name="Int. J. Syst. Evol. Microbiol.">
        <title>Complete genome sequence of Corynebacterium casei LMG S-19264T (=DSM 44701T), isolated from a smear-ripened cheese.</title>
        <authorList>
            <consortium name="US DOE Joint Genome Institute (JGI-PGF)"/>
            <person name="Walter F."/>
            <person name="Albersmeier A."/>
            <person name="Kalinowski J."/>
            <person name="Ruckert C."/>
        </authorList>
    </citation>
    <scope>NUCLEOTIDE SEQUENCE</scope>
    <source>
        <strain evidence="3">CGMCC 1.16067</strain>
    </source>
</reference>
<dbReference type="Pfam" id="PF11239">
    <property type="entry name" value="DUF3040"/>
    <property type="match status" value="1"/>
</dbReference>
<keyword evidence="2" id="KW-0812">Transmembrane</keyword>
<evidence type="ECO:0000313" key="3">
    <source>
        <dbReference type="EMBL" id="GGF38027.1"/>
    </source>
</evidence>
<gene>
    <name evidence="3" type="ORF">GCM10011519_09480</name>
</gene>
<feature type="region of interest" description="Disordered" evidence="1">
    <location>
        <begin position="92"/>
        <end position="159"/>
    </location>
</feature>
<dbReference type="RefSeq" id="WP_188778694.1">
    <property type="nucleotide sequence ID" value="NZ_BMKQ01000001.1"/>
</dbReference>
<dbReference type="AlphaFoldDB" id="A0A917EZV5"/>
<accession>A0A917EZV5</accession>
<dbReference type="Proteomes" id="UP000649179">
    <property type="component" value="Unassembled WGS sequence"/>
</dbReference>